<evidence type="ECO:0000256" key="1">
    <source>
        <dbReference type="SAM" id="MobiDB-lite"/>
    </source>
</evidence>
<protein>
    <submittedName>
        <fullName evidence="2">Uncharacterized protein</fullName>
    </submittedName>
</protein>
<evidence type="ECO:0000313" key="2">
    <source>
        <dbReference type="EMBL" id="QIQ08675.1"/>
    </source>
</evidence>
<feature type="compositionally biased region" description="Pro residues" evidence="1">
    <location>
        <begin position="84"/>
        <end position="100"/>
    </location>
</feature>
<dbReference type="EMBL" id="MN604017">
    <property type="protein sequence ID" value="QIQ08675.1"/>
    <property type="molecule type" value="Genomic_DNA"/>
</dbReference>
<gene>
    <name evidence="2" type="primary">ORF59</name>
</gene>
<feature type="region of interest" description="Disordered" evidence="1">
    <location>
        <begin position="1"/>
        <end position="105"/>
    </location>
</feature>
<sequence>MNAASFLDLSPPNEREDAEETNRRPTLSSNGDSGGEEEDDDAAAAAAADIAIDDDDDDDIAIDDDDDDESGESAPMRSSFSLPATPPPSPPLPVPPPPSPRQDMQVCEEEEVVATAISLLGDWTLPNAAAAADDICSLEYDASDAETVLFMEEGEEEEEGGTVEEMEEGEETMQCIGTGGGEKADDEGAVAAEEHACYRSSIEWEYVISTAMRTSSSYYRYDNGNPHMSPLVHSVETGIKYLMVRCTNYKYMFNLKSLLKLINEECINASYEIAPFLLDFVQTRNMQDYIYANGSYEDTVNPKLRGALGPVLSEENTINLCASALRTFFLCVAHYIYTPIYKPSSTFLLHIDRTCEGFIIPPLNIYNFSRFYSMFLKKDYCSPYYRYCIFEPYMLHHCRILPISVDVQILNVQIDRAEVERICKNERGNGHGTVLINVIYCPEGKEMDHHPKERPVVSQIKNYIKLHCKNVEFGRCLMSIMDKISFFMARRHLNDGDDTVLYPYSNLVDFCEGFTHEAASVIRHISNKFSDCRVHFQCANLFNHCLNMIKWGGRVDDIAKFISLTEDLYSYQFKNKYKILNELRMKTRGANEHFIHTRVDLILKTAAAAAAEEEKEGE</sequence>
<proteinExistence type="predicted"/>
<accession>A0A6G9HDQ2</accession>
<organism evidence="2">
    <name type="scientific">Panulirus argus virus 1</name>
    <dbReference type="NCBI Taxonomy" id="380624"/>
    <lineage>
        <taxon>Viruses</taxon>
    </lineage>
</organism>
<name>A0A6G9HDQ2_9VIRU</name>
<feature type="compositionally biased region" description="Acidic residues" evidence="1">
    <location>
        <begin position="51"/>
        <end position="71"/>
    </location>
</feature>
<reference evidence="2" key="1">
    <citation type="journal article" date="2020" name="MBio">
        <title>A New Family of DNA Viruses Causing Disease in Crustaceans from Diverse Aquatic Biomes.</title>
        <authorList>
            <person name="Subramaniam K."/>
            <person name="Behringer D.C."/>
            <person name="Bojko J."/>
            <person name="Yutin N."/>
            <person name="Clark A.S."/>
            <person name="Bateman K.S."/>
            <person name="van Aerle R."/>
            <person name="Bass D."/>
            <person name="Kerr R.C."/>
            <person name="Koonin E.V."/>
            <person name="Stentiford G.D."/>
            <person name="Waltzek T.B."/>
        </authorList>
    </citation>
    <scope>NUCLEOTIDE SEQUENCE</scope>
</reference>